<dbReference type="Proteomes" id="UP000280073">
    <property type="component" value="Unassembled WGS sequence"/>
</dbReference>
<keyword evidence="1" id="KW-1133">Transmembrane helix</keyword>
<dbReference type="AlphaFoldDB" id="A0A429MR31"/>
<proteinExistence type="predicted"/>
<evidence type="ECO:0000313" key="2">
    <source>
        <dbReference type="EMBL" id="RSR57846.1"/>
    </source>
</evidence>
<feature type="transmembrane region" description="Helical" evidence="1">
    <location>
        <begin position="32"/>
        <end position="52"/>
    </location>
</feature>
<accession>A0A429MR31</accession>
<evidence type="ECO:0000256" key="1">
    <source>
        <dbReference type="SAM" id="Phobius"/>
    </source>
</evidence>
<reference evidence="2 3" key="1">
    <citation type="submission" date="2018-10" db="EMBL/GenBank/DDBJ databases">
        <title>GWAS and RNA-Seq identify cryptic mechanisms of antimicrobial resistance in Acinetobacter baumannii.</title>
        <authorList>
            <person name="Sahl J.W."/>
        </authorList>
    </citation>
    <scope>NUCLEOTIDE SEQUENCE [LARGE SCALE GENOMIC DNA]</scope>
    <source>
        <strain evidence="2 3">TG28175</strain>
    </source>
</reference>
<organism evidence="2 3">
    <name type="scientific">Acinetobacter baumannii</name>
    <dbReference type="NCBI Taxonomy" id="470"/>
    <lineage>
        <taxon>Bacteria</taxon>
        <taxon>Pseudomonadati</taxon>
        <taxon>Pseudomonadota</taxon>
        <taxon>Gammaproteobacteria</taxon>
        <taxon>Moraxellales</taxon>
        <taxon>Moraxellaceae</taxon>
        <taxon>Acinetobacter</taxon>
        <taxon>Acinetobacter calcoaceticus/baumannii complex</taxon>
    </lineage>
</organism>
<sequence>PEWLQWFAWCLPSTHAVQMFVQLNQMGVPLNVVAPKLIFLATIGVIFLITAYSRLKVSK</sequence>
<keyword evidence="1" id="KW-0472">Membrane</keyword>
<name>A0A429MR31_ACIBA</name>
<comment type="caution">
    <text evidence="2">The sequence shown here is derived from an EMBL/GenBank/DDBJ whole genome shotgun (WGS) entry which is preliminary data.</text>
</comment>
<feature type="non-terminal residue" evidence="2">
    <location>
        <position position="1"/>
    </location>
</feature>
<protein>
    <submittedName>
        <fullName evidence="2">ABC transporter permease</fullName>
    </submittedName>
</protein>
<gene>
    <name evidence="2" type="ORF">EA686_09915</name>
</gene>
<dbReference type="EMBL" id="RFDI01000452">
    <property type="protein sequence ID" value="RSR57846.1"/>
    <property type="molecule type" value="Genomic_DNA"/>
</dbReference>
<keyword evidence="1" id="KW-0812">Transmembrane</keyword>
<evidence type="ECO:0000313" key="3">
    <source>
        <dbReference type="Proteomes" id="UP000280073"/>
    </source>
</evidence>